<dbReference type="SUPFAM" id="SSF51445">
    <property type="entry name" value="(Trans)glycosidases"/>
    <property type="match status" value="1"/>
</dbReference>
<reference evidence="1 2" key="1">
    <citation type="journal article" date="2016" name="Nat. Commun.">
        <title>Thousands of microbial genomes shed light on interconnected biogeochemical processes in an aquifer system.</title>
        <authorList>
            <person name="Anantharaman K."/>
            <person name="Brown C.T."/>
            <person name="Hug L.A."/>
            <person name="Sharon I."/>
            <person name="Castelle C.J."/>
            <person name="Probst A.J."/>
            <person name="Thomas B.C."/>
            <person name="Singh A."/>
            <person name="Wilkins M.J."/>
            <person name="Karaoz U."/>
            <person name="Brodie E.L."/>
            <person name="Williams K.H."/>
            <person name="Hubbard S.S."/>
            <person name="Banfield J.F."/>
        </authorList>
    </citation>
    <scope>NUCLEOTIDE SEQUENCE [LARGE SCALE GENOMIC DNA]</scope>
</reference>
<dbReference type="EMBL" id="MHTW01000015">
    <property type="protein sequence ID" value="OHA67282.1"/>
    <property type="molecule type" value="Genomic_DNA"/>
</dbReference>
<evidence type="ECO:0000313" key="2">
    <source>
        <dbReference type="Proteomes" id="UP000176901"/>
    </source>
</evidence>
<accession>A0A1G2R4W3</accession>
<name>A0A1G2R4W3_9BACT</name>
<sequence length="332" mass="38252">MKKRMQFVLLGFALFLLALFLFLFVGTPPRAASIAWGVNFSQKHAINLGLDWKETYLALLDDLQAKHLKIAVHWDYIEGGRTGLFFDDVDWQVQEAKKRNVKILFAIGMKTPRWPECHIPQWAKDLGKKDQENAVLAMLEGIVLRYKDSEAVWGWQVENEPFFPFGECSLTDRGFLKKEVDLVRLLDPSHPVVVSESGEGSFWTGAASYGDVVGITLYQKAWVGQLGISVDYPLPPVFYWRKAQIISALFQKNVIGVELQAEPWGPSLLYDLPVEEQEKTMNPALFREDIEFAKQTGLDTFYLWGGEWWFWLKQKHNDPTMWNEARNLFSEQ</sequence>
<organism evidence="1 2">
    <name type="scientific">Candidatus Wildermuthbacteria bacterium RIFCSPHIGHO2_02_FULL_47_12</name>
    <dbReference type="NCBI Taxonomy" id="1802451"/>
    <lineage>
        <taxon>Bacteria</taxon>
        <taxon>Candidatus Wildermuthiibacteriota</taxon>
    </lineage>
</organism>
<comment type="caution">
    <text evidence="1">The sequence shown here is derived from an EMBL/GenBank/DDBJ whole genome shotgun (WGS) entry which is preliminary data.</text>
</comment>
<evidence type="ECO:0008006" key="3">
    <source>
        <dbReference type="Google" id="ProtNLM"/>
    </source>
</evidence>
<dbReference type="InterPro" id="IPR017853">
    <property type="entry name" value="GH"/>
</dbReference>
<evidence type="ECO:0000313" key="1">
    <source>
        <dbReference type="EMBL" id="OHA67282.1"/>
    </source>
</evidence>
<dbReference type="Proteomes" id="UP000176901">
    <property type="component" value="Unassembled WGS sequence"/>
</dbReference>
<dbReference type="STRING" id="1802451.A3C82_00265"/>
<protein>
    <recommendedName>
        <fullName evidence="3">Glycoside hydrolase family 42 N-terminal domain-containing protein</fullName>
    </recommendedName>
</protein>
<dbReference type="AlphaFoldDB" id="A0A1G2R4W3"/>
<dbReference type="Gene3D" id="3.20.20.80">
    <property type="entry name" value="Glycosidases"/>
    <property type="match status" value="1"/>
</dbReference>
<proteinExistence type="predicted"/>
<gene>
    <name evidence="1" type="ORF">A3C82_00265</name>
</gene>